<protein>
    <submittedName>
        <fullName evidence="1">Uncharacterized protein</fullName>
    </submittedName>
</protein>
<proteinExistence type="predicted"/>
<reference evidence="1" key="1">
    <citation type="submission" date="2023-06" db="EMBL/GenBank/DDBJ databases">
        <title>Genome sequence of Methanosarcinaceae archaeon Ag5.</title>
        <authorList>
            <person name="Protasov E."/>
            <person name="Platt K."/>
            <person name="Poehlein A."/>
            <person name="Daniel R."/>
            <person name="Brune A."/>
        </authorList>
    </citation>
    <scope>NUCLEOTIDE SEQUENCE</scope>
    <source>
        <strain evidence="1">Ag5</strain>
    </source>
</reference>
<dbReference type="RefSeq" id="WP_338098916.1">
    <property type="nucleotide sequence ID" value="NZ_JAWDKD010000008.1"/>
</dbReference>
<evidence type="ECO:0000313" key="2">
    <source>
        <dbReference type="Proteomes" id="UP001271789"/>
    </source>
</evidence>
<accession>A0AAE4MHY7</accession>
<sequence length="525" mass="62390">MKEKKTTKNYDMNVIFGAINSIVILADIEKFKSWLMEEHHISPTDFENNLFIGYRYSIETLIRTLMWWVESENSFGFEEDEYCYRAHYVGINIEKIPNTCDKTKVLKKIYFELKKIENTTNSLQFEKQVKNLQKSILDPFLHIFKNDVKAFNKLNLKKREALRYSSMYVTYIFLNDTQYMEPRGFYVSILNNDKRDQKSLLEGYKYSIQYLWTKLLGEIYKETSINQIHLTKVWAQSFDSYLDQKDTLVKEISFDSYFGIIKREVVEKHIENKMKDIFDPVFLLKKKGPDKQILKRLISNSLPDIELTTQEKVDQLTLWYDKIEMLTSSKLDTFNGVNTFIQLLLGAVEIKKLQGVEEKVYVRKFVHPNMIIKNNGIVKQDQGNDYSYGILIDTFGSFGTDYSGWVIFYDCCTDYSGFGGTEHENAEGIIRLRENEINLDRLTIDKNELYDIFSEKITKRYHEEDEYIEHQMVKYNDFENIKNKYKNLETKFYEAKGMLVELLKYYIESSAIQKLEPREIKIEWD</sequence>
<dbReference type="Proteomes" id="UP001271789">
    <property type="component" value="Unassembled WGS sequence"/>
</dbReference>
<organism evidence="1 2">
    <name type="scientific">Methanolapillus africanus</name>
    <dbReference type="NCBI Taxonomy" id="3028297"/>
    <lineage>
        <taxon>Archaea</taxon>
        <taxon>Methanobacteriati</taxon>
        <taxon>Methanobacteriota</taxon>
        <taxon>Stenosarchaea group</taxon>
        <taxon>Methanomicrobia</taxon>
        <taxon>Methanosarcinales</taxon>
        <taxon>Methanosarcinaceae</taxon>
        <taxon>Methanolapillus</taxon>
    </lineage>
</organism>
<dbReference type="AlphaFoldDB" id="A0AAE4MHY7"/>
<evidence type="ECO:0000313" key="1">
    <source>
        <dbReference type="EMBL" id="MDV0446519.1"/>
    </source>
</evidence>
<gene>
    <name evidence="1" type="ORF">MsAg5_03610</name>
</gene>
<keyword evidence="2" id="KW-1185">Reference proteome</keyword>
<dbReference type="EMBL" id="JAWDKD010000008">
    <property type="protein sequence ID" value="MDV0446519.1"/>
    <property type="molecule type" value="Genomic_DNA"/>
</dbReference>
<name>A0AAE4MHY7_9EURY</name>
<comment type="caution">
    <text evidence="1">The sequence shown here is derived from an EMBL/GenBank/DDBJ whole genome shotgun (WGS) entry which is preliminary data.</text>
</comment>